<dbReference type="InterPro" id="IPR027417">
    <property type="entry name" value="P-loop_NTPase"/>
</dbReference>
<dbReference type="AlphaFoldDB" id="A0A8J4F8G1"/>
<feature type="region of interest" description="Disordered" evidence="3">
    <location>
        <begin position="310"/>
        <end position="331"/>
    </location>
</feature>
<proteinExistence type="predicted"/>
<evidence type="ECO:0000256" key="1">
    <source>
        <dbReference type="ARBA" id="ARBA00022741"/>
    </source>
</evidence>
<keyword evidence="2" id="KW-0067">ATP-binding</keyword>
<protein>
    <recommendedName>
        <fullName evidence="4">ABC transporter domain-containing protein</fullName>
    </recommendedName>
</protein>
<sequence>MTPLLEVRNLRRDVADRNILANISFTLEPGEILFIRGPSGVGKSLLLRALACLDHPQGGTLLLHGCPPAHVGYPAWRTAVSYVPQSRASSLKGTPAELYFQSQRFSAQRARPRGDLPALVHALGLEQLVLNQQWSELSGGQSQRVALAISVALGPQVLLLDEPSSACDPLSTLRVERVLSSCGAALVWVTHDPQQPSRVGGRLLELPLGTIVHLPPPPVAPLPPVLQVLTDSDTDGGSVTGGNGGRVSATSIRHSSLPPQLAAVAAGGVVGNVPALTSGGGGMVAAMRPLVSGSAELLGGEGDAAYGGYSDMSLPTSAPAVRRDGRSGGGI</sequence>
<dbReference type="Proteomes" id="UP000747399">
    <property type="component" value="Unassembled WGS sequence"/>
</dbReference>
<reference evidence="5" key="1">
    <citation type="journal article" date="2021" name="Proc. Natl. Acad. Sci. U.S.A.">
        <title>Three genomes in the algal genus Volvox reveal the fate of a haploid sex-determining region after a transition to homothallism.</title>
        <authorList>
            <person name="Yamamoto K."/>
            <person name="Hamaji T."/>
            <person name="Kawai-Toyooka H."/>
            <person name="Matsuzaki R."/>
            <person name="Takahashi F."/>
            <person name="Nishimura Y."/>
            <person name="Kawachi M."/>
            <person name="Noguchi H."/>
            <person name="Minakuchi Y."/>
            <person name="Umen J.G."/>
            <person name="Toyoda A."/>
            <person name="Nozaki H."/>
        </authorList>
    </citation>
    <scope>NUCLEOTIDE SEQUENCE</scope>
    <source>
        <strain evidence="5">NIES-3780</strain>
    </source>
</reference>
<name>A0A8J4F8G1_9CHLO</name>
<evidence type="ECO:0000259" key="4">
    <source>
        <dbReference type="PROSITE" id="PS50893"/>
    </source>
</evidence>
<dbReference type="Pfam" id="PF00005">
    <property type="entry name" value="ABC_tran"/>
    <property type="match status" value="1"/>
</dbReference>
<dbReference type="InterPro" id="IPR017871">
    <property type="entry name" value="ABC_transporter-like_CS"/>
</dbReference>
<dbReference type="InterPro" id="IPR003593">
    <property type="entry name" value="AAA+_ATPase"/>
</dbReference>
<feature type="compositionally biased region" description="Basic and acidic residues" evidence="3">
    <location>
        <begin position="321"/>
        <end position="331"/>
    </location>
</feature>
<feature type="domain" description="ABC transporter" evidence="4">
    <location>
        <begin position="5"/>
        <end position="233"/>
    </location>
</feature>
<evidence type="ECO:0000313" key="6">
    <source>
        <dbReference type="Proteomes" id="UP000747399"/>
    </source>
</evidence>
<dbReference type="GO" id="GO:0016887">
    <property type="term" value="F:ATP hydrolysis activity"/>
    <property type="evidence" value="ECO:0007669"/>
    <property type="project" value="InterPro"/>
</dbReference>
<accession>A0A8J4F8G1</accession>
<dbReference type="InterPro" id="IPR003439">
    <property type="entry name" value="ABC_transporter-like_ATP-bd"/>
</dbReference>
<comment type="caution">
    <text evidence="5">The sequence shown here is derived from an EMBL/GenBank/DDBJ whole genome shotgun (WGS) entry which is preliminary data.</text>
</comment>
<dbReference type="PANTHER" id="PTHR43119:SF1">
    <property type="entry name" value="ABC TRANSPORTER DOMAIN-CONTAINING PROTEIN"/>
    <property type="match status" value="1"/>
</dbReference>
<evidence type="ECO:0000256" key="2">
    <source>
        <dbReference type="ARBA" id="ARBA00022840"/>
    </source>
</evidence>
<keyword evidence="1" id="KW-0547">Nucleotide-binding</keyword>
<dbReference type="EMBL" id="BNCO01000076">
    <property type="protein sequence ID" value="GIL65537.1"/>
    <property type="molecule type" value="Genomic_DNA"/>
</dbReference>
<dbReference type="PROSITE" id="PS00211">
    <property type="entry name" value="ABC_TRANSPORTER_1"/>
    <property type="match status" value="1"/>
</dbReference>
<organism evidence="5 6">
    <name type="scientific">Volvox africanus</name>
    <dbReference type="NCBI Taxonomy" id="51714"/>
    <lineage>
        <taxon>Eukaryota</taxon>
        <taxon>Viridiplantae</taxon>
        <taxon>Chlorophyta</taxon>
        <taxon>core chlorophytes</taxon>
        <taxon>Chlorophyceae</taxon>
        <taxon>CS clade</taxon>
        <taxon>Chlamydomonadales</taxon>
        <taxon>Volvocaceae</taxon>
        <taxon>Volvox</taxon>
    </lineage>
</organism>
<keyword evidence="6" id="KW-1185">Reference proteome</keyword>
<dbReference type="PANTHER" id="PTHR43119">
    <property type="entry name" value="ABC TRANSPORT PROTEIN ATP-BINDING COMPONENT-RELATED"/>
    <property type="match status" value="1"/>
</dbReference>
<dbReference type="Gene3D" id="3.40.50.300">
    <property type="entry name" value="P-loop containing nucleotide triphosphate hydrolases"/>
    <property type="match status" value="1"/>
</dbReference>
<dbReference type="SMART" id="SM00382">
    <property type="entry name" value="AAA"/>
    <property type="match status" value="1"/>
</dbReference>
<dbReference type="SUPFAM" id="SSF52540">
    <property type="entry name" value="P-loop containing nucleoside triphosphate hydrolases"/>
    <property type="match status" value="1"/>
</dbReference>
<gene>
    <name evidence="5" type="ORF">Vafri_19294</name>
</gene>
<evidence type="ECO:0000313" key="5">
    <source>
        <dbReference type="EMBL" id="GIL65537.1"/>
    </source>
</evidence>
<dbReference type="GO" id="GO:0005524">
    <property type="term" value="F:ATP binding"/>
    <property type="evidence" value="ECO:0007669"/>
    <property type="project" value="UniProtKB-KW"/>
</dbReference>
<evidence type="ECO:0000256" key="3">
    <source>
        <dbReference type="SAM" id="MobiDB-lite"/>
    </source>
</evidence>
<dbReference type="PROSITE" id="PS50893">
    <property type="entry name" value="ABC_TRANSPORTER_2"/>
    <property type="match status" value="1"/>
</dbReference>